<sequence length="90" mass="8986">MLAQQAAGGTELFTRTAAALVGAQAGVDALAQEHQPRAGLLGRGEAVGAGELLGGARVVAGLLGRLALLVGEVAGRRGGWSEGQVGEERR</sequence>
<comment type="caution">
    <text evidence="1">The sequence shown here is derived from an EMBL/GenBank/DDBJ whole genome shotgun (WGS) entry which is preliminary data.</text>
</comment>
<accession>A0A9X3IVF4</accession>
<dbReference type="AlphaFoldDB" id="A0A9X3IVF4"/>
<gene>
    <name evidence="1" type="ORF">OV079_04480</name>
</gene>
<reference evidence="1" key="1">
    <citation type="submission" date="2022-11" db="EMBL/GenBank/DDBJ databases">
        <title>Minimal conservation of predation-associated metabolite biosynthetic gene clusters underscores biosynthetic potential of Myxococcota including descriptions for ten novel species: Archangium lansinium sp. nov., Myxococcus landrumus sp. nov., Nannocystis bai.</title>
        <authorList>
            <person name="Ahearne A."/>
            <person name="Stevens C."/>
            <person name="Phillips K."/>
        </authorList>
    </citation>
    <scope>NUCLEOTIDE SEQUENCE</scope>
    <source>
        <strain evidence="1">Na p29</strain>
    </source>
</reference>
<dbReference type="RefSeq" id="WP_267766441.1">
    <property type="nucleotide sequence ID" value="NZ_JAPNKE010000002.1"/>
</dbReference>
<protein>
    <submittedName>
        <fullName evidence="1">Uncharacterized protein</fullName>
    </submittedName>
</protein>
<dbReference type="EMBL" id="JAPNKE010000002">
    <property type="protein sequence ID" value="MCY1004840.1"/>
    <property type="molecule type" value="Genomic_DNA"/>
</dbReference>
<proteinExistence type="predicted"/>
<organism evidence="1 2">
    <name type="scientific">Nannocystis pusilla</name>
    <dbReference type="NCBI Taxonomy" id="889268"/>
    <lineage>
        <taxon>Bacteria</taxon>
        <taxon>Pseudomonadati</taxon>
        <taxon>Myxococcota</taxon>
        <taxon>Polyangia</taxon>
        <taxon>Nannocystales</taxon>
        <taxon>Nannocystaceae</taxon>
        <taxon>Nannocystis</taxon>
    </lineage>
</organism>
<dbReference type="Proteomes" id="UP001150924">
    <property type="component" value="Unassembled WGS sequence"/>
</dbReference>
<evidence type="ECO:0000313" key="1">
    <source>
        <dbReference type="EMBL" id="MCY1004840.1"/>
    </source>
</evidence>
<evidence type="ECO:0000313" key="2">
    <source>
        <dbReference type="Proteomes" id="UP001150924"/>
    </source>
</evidence>
<name>A0A9X3IVF4_9BACT</name>
<keyword evidence="2" id="KW-1185">Reference proteome</keyword>